<name>A0AA36CU11_9BILA</name>
<keyword evidence="1" id="KW-0812">Transmembrane</keyword>
<dbReference type="Proteomes" id="UP001177023">
    <property type="component" value="Unassembled WGS sequence"/>
</dbReference>
<dbReference type="EMBL" id="CATQJA010002629">
    <property type="protein sequence ID" value="CAJ0574356.1"/>
    <property type="molecule type" value="Genomic_DNA"/>
</dbReference>
<feature type="non-terminal residue" evidence="2">
    <location>
        <position position="1"/>
    </location>
</feature>
<evidence type="ECO:0000313" key="3">
    <source>
        <dbReference type="Proteomes" id="UP001177023"/>
    </source>
</evidence>
<comment type="caution">
    <text evidence="2">The sequence shown here is derived from an EMBL/GenBank/DDBJ whole genome shotgun (WGS) entry which is preliminary data.</text>
</comment>
<sequence>MLQGTGAFLTVAITESVKQLFVFKHQMLLEPESRLKLSRTSWVIFTGFFSAFDSLSVMFVIEMVTIPLGVVAFYLVLYRTPPHMKEIRVQFLITHASGAVLTVAINECVKQLFTFKHQLLLDPDSRLKLVDKLNANYFMQIIDTRLGLRCARLLPLQQWTAQRLPAFNSYLPYEKGNKEAQTPLGLSVHVHGG</sequence>
<organism evidence="2 3">
    <name type="scientific">Mesorhabditis spiculigera</name>
    <dbReference type="NCBI Taxonomy" id="96644"/>
    <lineage>
        <taxon>Eukaryota</taxon>
        <taxon>Metazoa</taxon>
        <taxon>Ecdysozoa</taxon>
        <taxon>Nematoda</taxon>
        <taxon>Chromadorea</taxon>
        <taxon>Rhabditida</taxon>
        <taxon>Rhabditina</taxon>
        <taxon>Rhabditomorpha</taxon>
        <taxon>Rhabditoidea</taxon>
        <taxon>Rhabditidae</taxon>
        <taxon>Mesorhabditinae</taxon>
        <taxon>Mesorhabditis</taxon>
    </lineage>
</organism>
<dbReference type="AlphaFoldDB" id="A0AA36CU11"/>
<reference evidence="2" key="1">
    <citation type="submission" date="2023-06" db="EMBL/GenBank/DDBJ databases">
        <authorList>
            <person name="Delattre M."/>
        </authorList>
    </citation>
    <scope>NUCLEOTIDE SEQUENCE</scope>
    <source>
        <strain evidence="2">AF72</strain>
    </source>
</reference>
<keyword evidence="1" id="KW-1133">Transmembrane helix</keyword>
<proteinExistence type="predicted"/>
<dbReference type="Pfam" id="PF10318">
    <property type="entry name" value="7TM_GPCR_Srh"/>
    <property type="match status" value="1"/>
</dbReference>
<gene>
    <name evidence="2" type="ORF">MSPICULIGERA_LOCUS12691</name>
</gene>
<feature type="transmembrane region" description="Helical" evidence="1">
    <location>
        <begin position="55"/>
        <end position="78"/>
    </location>
</feature>
<accession>A0AA36CU11</accession>
<evidence type="ECO:0000313" key="2">
    <source>
        <dbReference type="EMBL" id="CAJ0574356.1"/>
    </source>
</evidence>
<keyword evidence="1" id="KW-0472">Membrane</keyword>
<protein>
    <submittedName>
        <fullName evidence="2">Uncharacterized protein</fullName>
    </submittedName>
</protein>
<dbReference type="InterPro" id="IPR019422">
    <property type="entry name" value="7TM_GPCR_serpentine_rcpt_Srh"/>
</dbReference>
<evidence type="ECO:0000256" key="1">
    <source>
        <dbReference type="SAM" id="Phobius"/>
    </source>
</evidence>
<keyword evidence="3" id="KW-1185">Reference proteome</keyword>